<feature type="compositionally biased region" description="Polar residues" evidence="1">
    <location>
        <begin position="52"/>
        <end position="62"/>
    </location>
</feature>
<protein>
    <submittedName>
        <fullName evidence="2">Uncharacterized protein</fullName>
    </submittedName>
</protein>
<accession>A0A4Z2FIL0</accession>
<comment type="caution">
    <text evidence="2">The sequence shown here is derived from an EMBL/GenBank/DDBJ whole genome shotgun (WGS) entry which is preliminary data.</text>
</comment>
<proteinExistence type="predicted"/>
<dbReference type="Proteomes" id="UP000314294">
    <property type="component" value="Unassembled WGS sequence"/>
</dbReference>
<name>A0A4Z2FIL0_9TELE</name>
<evidence type="ECO:0000313" key="2">
    <source>
        <dbReference type="EMBL" id="TNN41038.1"/>
    </source>
</evidence>
<gene>
    <name evidence="2" type="ORF">EYF80_048807</name>
</gene>
<evidence type="ECO:0000313" key="3">
    <source>
        <dbReference type="Proteomes" id="UP000314294"/>
    </source>
</evidence>
<dbReference type="AlphaFoldDB" id="A0A4Z2FIL0"/>
<dbReference type="EMBL" id="SRLO01001140">
    <property type="protein sequence ID" value="TNN41038.1"/>
    <property type="molecule type" value="Genomic_DNA"/>
</dbReference>
<feature type="compositionally biased region" description="Basic and acidic residues" evidence="1">
    <location>
        <begin position="36"/>
        <end position="51"/>
    </location>
</feature>
<evidence type="ECO:0000256" key="1">
    <source>
        <dbReference type="SAM" id="MobiDB-lite"/>
    </source>
</evidence>
<sequence>MGPPWSRGAWAVDVLTSGRRLHPNHINHVRIQARSLSEEEARSEGVQEHRSNQPSSTEMFHI</sequence>
<feature type="region of interest" description="Disordered" evidence="1">
    <location>
        <begin position="33"/>
        <end position="62"/>
    </location>
</feature>
<keyword evidence="3" id="KW-1185">Reference proteome</keyword>
<organism evidence="2 3">
    <name type="scientific">Liparis tanakae</name>
    <name type="common">Tanaka's snailfish</name>
    <dbReference type="NCBI Taxonomy" id="230148"/>
    <lineage>
        <taxon>Eukaryota</taxon>
        <taxon>Metazoa</taxon>
        <taxon>Chordata</taxon>
        <taxon>Craniata</taxon>
        <taxon>Vertebrata</taxon>
        <taxon>Euteleostomi</taxon>
        <taxon>Actinopterygii</taxon>
        <taxon>Neopterygii</taxon>
        <taxon>Teleostei</taxon>
        <taxon>Neoteleostei</taxon>
        <taxon>Acanthomorphata</taxon>
        <taxon>Eupercaria</taxon>
        <taxon>Perciformes</taxon>
        <taxon>Cottioidei</taxon>
        <taxon>Cottales</taxon>
        <taxon>Liparidae</taxon>
        <taxon>Liparis</taxon>
    </lineage>
</organism>
<reference evidence="2 3" key="1">
    <citation type="submission" date="2019-03" db="EMBL/GenBank/DDBJ databases">
        <title>First draft genome of Liparis tanakae, snailfish: a comprehensive survey of snailfish specific genes.</title>
        <authorList>
            <person name="Kim W."/>
            <person name="Song I."/>
            <person name="Jeong J.-H."/>
            <person name="Kim D."/>
            <person name="Kim S."/>
            <person name="Ryu S."/>
            <person name="Song J.Y."/>
            <person name="Lee S.K."/>
        </authorList>
    </citation>
    <scope>NUCLEOTIDE SEQUENCE [LARGE SCALE GENOMIC DNA]</scope>
    <source>
        <tissue evidence="2">Muscle</tissue>
    </source>
</reference>